<proteinExistence type="inferred from homology"/>
<dbReference type="AlphaFoldDB" id="A0A5C4U3U6"/>
<protein>
    <recommendedName>
        <fullName evidence="2">YCII-related domain-containing protein</fullName>
    </recommendedName>
</protein>
<comment type="similarity">
    <text evidence="1">Belongs to the YciI family.</text>
</comment>
<dbReference type="OrthoDB" id="668782at2"/>
<reference evidence="3 4" key="1">
    <citation type="submission" date="2019-06" db="EMBL/GenBank/DDBJ databases">
        <authorList>
            <person name="Li J."/>
        </authorList>
    </citation>
    <scope>NUCLEOTIDE SEQUENCE [LARGE SCALE GENOMIC DNA]</scope>
    <source>
        <strain evidence="3 4">LMG 28165</strain>
    </source>
</reference>
<feature type="domain" description="YCII-related" evidence="2">
    <location>
        <begin position="4"/>
        <end position="92"/>
    </location>
</feature>
<sequence>MTQFMLAVVYDPADDAPAGSYEAVAAFNADLQESGRFVYACGLMPPSEAVAALPEGVLGDGPVRTAGPQLGGFWVVEATTRSEAEALAVRAASACARPIELREVQGA</sequence>
<evidence type="ECO:0000256" key="1">
    <source>
        <dbReference type="ARBA" id="ARBA00007689"/>
    </source>
</evidence>
<evidence type="ECO:0000313" key="3">
    <source>
        <dbReference type="EMBL" id="TNL96789.1"/>
    </source>
</evidence>
<dbReference type="InterPro" id="IPR011008">
    <property type="entry name" value="Dimeric_a/b-barrel"/>
</dbReference>
<evidence type="ECO:0000313" key="4">
    <source>
        <dbReference type="Proteomes" id="UP000312032"/>
    </source>
</evidence>
<keyword evidence="4" id="KW-1185">Reference proteome</keyword>
<dbReference type="RefSeq" id="WP_139465818.1">
    <property type="nucleotide sequence ID" value="NZ_VDHJ01000009.1"/>
</dbReference>
<name>A0A5C4U3U6_9CORY</name>
<gene>
    <name evidence="3" type="ORF">FHE74_07140</name>
</gene>
<dbReference type="Gene3D" id="3.30.70.1060">
    <property type="entry name" value="Dimeric alpha+beta barrel"/>
    <property type="match status" value="1"/>
</dbReference>
<organism evidence="3 4">
    <name type="scientific">Corynebacterium tapiri</name>
    <dbReference type="NCBI Taxonomy" id="1448266"/>
    <lineage>
        <taxon>Bacteria</taxon>
        <taxon>Bacillati</taxon>
        <taxon>Actinomycetota</taxon>
        <taxon>Actinomycetes</taxon>
        <taxon>Mycobacteriales</taxon>
        <taxon>Corynebacteriaceae</taxon>
        <taxon>Corynebacterium</taxon>
    </lineage>
</organism>
<comment type="caution">
    <text evidence="3">The sequence shown here is derived from an EMBL/GenBank/DDBJ whole genome shotgun (WGS) entry which is preliminary data.</text>
</comment>
<dbReference type="InterPro" id="IPR005545">
    <property type="entry name" value="YCII"/>
</dbReference>
<evidence type="ECO:0000259" key="2">
    <source>
        <dbReference type="Pfam" id="PF03795"/>
    </source>
</evidence>
<dbReference type="Pfam" id="PF03795">
    <property type="entry name" value="YCII"/>
    <property type="match status" value="1"/>
</dbReference>
<dbReference type="SUPFAM" id="SSF54909">
    <property type="entry name" value="Dimeric alpha+beta barrel"/>
    <property type="match status" value="1"/>
</dbReference>
<dbReference type="Proteomes" id="UP000312032">
    <property type="component" value="Unassembled WGS sequence"/>
</dbReference>
<dbReference type="EMBL" id="VDHJ01000009">
    <property type="protein sequence ID" value="TNL96789.1"/>
    <property type="molecule type" value="Genomic_DNA"/>
</dbReference>
<accession>A0A5C4U3U6</accession>